<proteinExistence type="predicted"/>
<reference evidence="2 3" key="1">
    <citation type="journal article" date="2015" name="Genome Biol. Evol.">
        <title>Comparative Genomics of a Bacterivorous Green Alga Reveals Evolutionary Causalities and Consequences of Phago-Mixotrophic Mode of Nutrition.</title>
        <authorList>
            <person name="Burns J.A."/>
            <person name="Paasch A."/>
            <person name="Narechania A."/>
            <person name="Kim E."/>
        </authorList>
    </citation>
    <scope>NUCLEOTIDE SEQUENCE [LARGE SCALE GENOMIC DNA]</scope>
    <source>
        <strain evidence="2 3">PLY_AMNH</strain>
    </source>
</reference>
<feature type="region of interest" description="Disordered" evidence="1">
    <location>
        <begin position="1"/>
        <end position="126"/>
    </location>
</feature>
<feature type="compositionally biased region" description="Pro residues" evidence="1">
    <location>
        <begin position="107"/>
        <end position="120"/>
    </location>
</feature>
<feature type="compositionally biased region" description="Low complexity" evidence="1">
    <location>
        <begin position="300"/>
        <end position="317"/>
    </location>
</feature>
<comment type="caution">
    <text evidence="2">The sequence shown here is derived from an EMBL/GenBank/DDBJ whole genome shotgun (WGS) entry which is preliminary data.</text>
</comment>
<protein>
    <submittedName>
        <fullName evidence="2">Uncharacterized protein</fullName>
    </submittedName>
</protein>
<evidence type="ECO:0000256" key="1">
    <source>
        <dbReference type="SAM" id="MobiDB-lite"/>
    </source>
</evidence>
<feature type="region of interest" description="Disordered" evidence="1">
    <location>
        <begin position="284"/>
        <end position="323"/>
    </location>
</feature>
<dbReference type="EMBL" id="LGRX02005547">
    <property type="protein sequence ID" value="KAK3278242.1"/>
    <property type="molecule type" value="Genomic_DNA"/>
</dbReference>
<sequence length="937" mass="101621">MVFKRKLPHPTEDEICLSEHDTTRAEVLPQSDLSTESQHAASGIAPPSTGGLNALRLPAQAPGAASGQPAQLSPGADAQEASFRAVSEVNLLPSPGEPGSLSNSPMQPAPPASDPGPPSENPQDRERLRERLKCEIELAAVPISRRYGKWEAAVKRRLRERGGSRGECFVAAHEAFVKHILDCRPQNGSKPLSTDEARDVVHEYVEMLREAYQGEQLVLEPYILPRSALHLAAPQPCCRCPTSSSSTLVHSEEEQPGCLRCVEMAAQLYGVRLLQRRYVVYQDGGAQQDRSHAPKPPSGPADAQEPSAAPPASSNDPDSGERLADARCSCTSVCDPPRAAQGGHEPRGGKAEVSGSAMHEGRVSTPPTREQDERAENPASGFPAAVEGTRWYDGLSALWQQVHSIMSYRPGPSGSRVVPRRYQEVQPGYDLQTPACLLADTTWSKGWCSKTPLARRSVVADALAEVQHPHSSSRRYLLDAYIPASRPSGLDAPRAEEAPGIRCVVNDAANCMLPDAVRSDRPDSLFNFLKVESVGTASWVFFAPLGGGPPITAFHQETKRRRSYNLGRGDLIIQPLATAANVKRLEAVHRAVLGLHERHACLLPLEMYLDEGIPLVLHVRQTEGPDGMELVELPEQSCHSFVSFAPASDSPRLSSFKVSCNDWRTTDELASAYFLEKLQGPAHAQPACDTWVESAYLTIEPNQVEDPLALQRMETATQGATGDPAPRANATWPLLPWHLGAPCGALPHSRSADLEVVAVRTAEKLLDEVQVGMEQASSRRDAVWGNEDVVGMSFEDACKGLLQAQIVLKDMCGRALHAEDGLKETRASGMFETAYLRRLLEAVETFLRASGRINDGDAPVTSTKASTMDGILDAQQQWLSSLQRQSSVGLHDAALDVDVPEASPEQARAWEKREQLESGHDTKAQALYGMLQLKGGT</sequence>
<organism evidence="2 3">
    <name type="scientific">Cymbomonas tetramitiformis</name>
    <dbReference type="NCBI Taxonomy" id="36881"/>
    <lineage>
        <taxon>Eukaryota</taxon>
        <taxon>Viridiplantae</taxon>
        <taxon>Chlorophyta</taxon>
        <taxon>Pyramimonadophyceae</taxon>
        <taxon>Pyramimonadales</taxon>
        <taxon>Pyramimonadaceae</taxon>
        <taxon>Cymbomonas</taxon>
    </lineage>
</organism>
<accession>A0AAE0GHN1</accession>
<feature type="compositionally biased region" description="Polar residues" evidence="1">
    <location>
        <begin position="31"/>
        <end position="40"/>
    </location>
</feature>
<keyword evidence="3" id="KW-1185">Reference proteome</keyword>
<dbReference type="AlphaFoldDB" id="A0AAE0GHN1"/>
<name>A0AAE0GHN1_9CHLO</name>
<feature type="compositionally biased region" description="Low complexity" evidence="1">
    <location>
        <begin position="58"/>
        <end position="71"/>
    </location>
</feature>
<gene>
    <name evidence="2" type="ORF">CYMTET_13807</name>
</gene>
<feature type="region of interest" description="Disordered" evidence="1">
    <location>
        <begin position="336"/>
        <end position="384"/>
    </location>
</feature>
<evidence type="ECO:0000313" key="2">
    <source>
        <dbReference type="EMBL" id="KAK3278242.1"/>
    </source>
</evidence>
<evidence type="ECO:0000313" key="3">
    <source>
        <dbReference type="Proteomes" id="UP001190700"/>
    </source>
</evidence>
<feature type="compositionally biased region" description="Basic and acidic residues" evidence="1">
    <location>
        <begin position="9"/>
        <end position="24"/>
    </location>
</feature>
<dbReference type="Proteomes" id="UP001190700">
    <property type="component" value="Unassembled WGS sequence"/>
</dbReference>